<evidence type="ECO:0008006" key="4">
    <source>
        <dbReference type="Google" id="ProtNLM"/>
    </source>
</evidence>
<sequence length="313" mass="33035">MFARLKSAGLAISAAVFLAASARAIHADESLCGGRRYELRAKPNGASPYIELGAQGASGLFLLDYGSTKSSIARGAPIKPQELTASLLPHGPRAGLFERGAYDLPVAEAEGRFGILGTDLLSQLNIELTSAAAFLSPPPCSPEALRGQGLVPVAQIGFFSAAPSSGKFPNVPVVFLRIGEVRTWAQIDTGYDDVAYTHSIDINEAFFDRLSASGLLLSPLPDVQVSTCEGLERRSVYTIKDLPLAIENREGAPIAQTQMYHLILKRANGCGGIGAVAIPAAQLGASFLRVFGPVVFDPASETVWLTKQAEGRP</sequence>
<feature type="signal peptide" evidence="1">
    <location>
        <begin position="1"/>
        <end position="27"/>
    </location>
</feature>
<dbReference type="EMBL" id="FOSN01000016">
    <property type="protein sequence ID" value="SFK71032.1"/>
    <property type="molecule type" value="Genomic_DNA"/>
</dbReference>
<feature type="chain" id="PRO_5011515731" description="Aspartyl protease" evidence="1">
    <location>
        <begin position="28"/>
        <end position="313"/>
    </location>
</feature>
<gene>
    <name evidence="2" type="ORF">SAMN05444581_11621</name>
</gene>
<evidence type="ECO:0000256" key="1">
    <source>
        <dbReference type="SAM" id="SignalP"/>
    </source>
</evidence>
<dbReference type="OrthoDB" id="1490242at2"/>
<protein>
    <recommendedName>
        <fullName evidence="4">Aspartyl protease</fullName>
    </recommendedName>
</protein>
<keyword evidence="1" id="KW-0732">Signal</keyword>
<dbReference type="AlphaFoldDB" id="A0A1I4BQB8"/>
<reference evidence="2 3" key="1">
    <citation type="submission" date="2016-10" db="EMBL/GenBank/DDBJ databases">
        <authorList>
            <person name="de Groot N.N."/>
        </authorList>
    </citation>
    <scope>NUCLEOTIDE SEQUENCE [LARGE SCALE GENOMIC DNA]</scope>
    <source>
        <strain evidence="2 3">NE2</strain>
    </source>
</reference>
<evidence type="ECO:0000313" key="3">
    <source>
        <dbReference type="Proteomes" id="UP000198755"/>
    </source>
</evidence>
<organism evidence="2 3">
    <name type="scientific">Methylocapsa palsarum</name>
    <dbReference type="NCBI Taxonomy" id="1612308"/>
    <lineage>
        <taxon>Bacteria</taxon>
        <taxon>Pseudomonadati</taxon>
        <taxon>Pseudomonadota</taxon>
        <taxon>Alphaproteobacteria</taxon>
        <taxon>Hyphomicrobiales</taxon>
        <taxon>Beijerinckiaceae</taxon>
        <taxon>Methylocapsa</taxon>
    </lineage>
</organism>
<dbReference type="STRING" id="1612308.SAMN05444581_11621"/>
<dbReference type="RefSeq" id="WP_091685281.1">
    <property type="nucleotide sequence ID" value="NZ_FOSN01000016.1"/>
</dbReference>
<dbReference type="Proteomes" id="UP000198755">
    <property type="component" value="Unassembled WGS sequence"/>
</dbReference>
<keyword evidence="3" id="KW-1185">Reference proteome</keyword>
<accession>A0A1I4BQB8</accession>
<evidence type="ECO:0000313" key="2">
    <source>
        <dbReference type="EMBL" id="SFK71032.1"/>
    </source>
</evidence>
<proteinExistence type="predicted"/>
<name>A0A1I4BQB8_9HYPH</name>